<evidence type="ECO:0000256" key="4">
    <source>
        <dbReference type="ARBA" id="ARBA00047846"/>
    </source>
</evidence>
<keyword evidence="1 6" id="KW-0436">Ligase</keyword>
<name>A0A2T7UKY5_9RHOB</name>
<dbReference type="GO" id="GO:0004077">
    <property type="term" value="F:biotin--[biotin carboxyl-carrier protein] ligase activity"/>
    <property type="evidence" value="ECO:0007669"/>
    <property type="project" value="UniProtKB-EC"/>
</dbReference>
<dbReference type="InterPro" id="IPR003142">
    <property type="entry name" value="BPL_C"/>
</dbReference>
<organism evidence="6 7">
    <name type="scientific">Pararhodobacter aggregans</name>
    <dbReference type="NCBI Taxonomy" id="404875"/>
    <lineage>
        <taxon>Bacteria</taxon>
        <taxon>Pseudomonadati</taxon>
        <taxon>Pseudomonadota</taxon>
        <taxon>Alphaproteobacteria</taxon>
        <taxon>Rhodobacterales</taxon>
        <taxon>Paracoccaceae</taxon>
        <taxon>Pararhodobacter</taxon>
    </lineage>
</organism>
<sequence length="246" mass="26477">MSSEGWPPGHEKLVLEETDSTMMEAQRRAPSLGSPTWILAHRQTAGRGRRGRAWTDPAGNFAATLIQRMDEPPAKLALRSFVAALALRDALVELTHLPDAFALKWPNDVLLNGGKLSGILLESPGAGVLAIGIGVNLRASPEPEPGAAFPPVNLRSETGITLGPEQLLDSLAPAFARWDTRLRTYGFGPIRTAFLNGVARLGQPLIARTLTEEFRGTFETIDESGSLVLVTPEGRRAIPAADIFFP</sequence>
<accession>A0A2T7UKY5</accession>
<dbReference type="AlphaFoldDB" id="A0A2T7UKY5"/>
<dbReference type="Pfam" id="PF03099">
    <property type="entry name" value="BPL_LplA_LipB"/>
    <property type="match status" value="1"/>
</dbReference>
<comment type="catalytic activity">
    <reaction evidence="4">
        <text>biotin + L-lysyl-[protein] + ATP = N(6)-biotinyl-L-lysyl-[protein] + AMP + diphosphate + H(+)</text>
        <dbReference type="Rhea" id="RHEA:11756"/>
        <dbReference type="Rhea" id="RHEA-COMP:9752"/>
        <dbReference type="Rhea" id="RHEA-COMP:10505"/>
        <dbReference type="ChEBI" id="CHEBI:15378"/>
        <dbReference type="ChEBI" id="CHEBI:29969"/>
        <dbReference type="ChEBI" id="CHEBI:30616"/>
        <dbReference type="ChEBI" id="CHEBI:33019"/>
        <dbReference type="ChEBI" id="CHEBI:57586"/>
        <dbReference type="ChEBI" id="CHEBI:83144"/>
        <dbReference type="ChEBI" id="CHEBI:456215"/>
        <dbReference type="EC" id="6.3.4.15"/>
    </reaction>
</comment>
<evidence type="ECO:0000256" key="2">
    <source>
        <dbReference type="ARBA" id="ARBA00023267"/>
    </source>
</evidence>
<dbReference type="InterPro" id="IPR045864">
    <property type="entry name" value="aa-tRNA-synth_II/BPL/LPL"/>
</dbReference>
<dbReference type="PROSITE" id="PS51733">
    <property type="entry name" value="BPL_LPL_CATALYTIC"/>
    <property type="match status" value="1"/>
</dbReference>
<comment type="caution">
    <text evidence="6">The sequence shown here is derived from an EMBL/GenBank/DDBJ whole genome shotgun (WGS) entry which is preliminary data.</text>
</comment>
<dbReference type="EMBL" id="QDDR01000015">
    <property type="protein sequence ID" value="PVE45343.1"/>
    <property type="molecule type" value="Genomic_DNA"/>
</dbReference>
<evidence type="ECO:0000256" key="3">
    <source>
        <dbReference type="ARBA" id="ARBA00024227"/>
    </source>
</evidence>
<keyword evidence="7" id="KW-1185">Reference proteome</keyword>
<dbReference type="NCBIfam" id="TIGR00121">
    <property type="entry name" value="birA_ligase"/>
    <property type="match status" value="1"/>
</dbReference>
<protein>
    <recommendedName>
        <fullName evidence="3">biotin--[biotin carboxyl-carrier protein] ligase</fullName>
        <ecNumber evidence="3">6.3.4.15</ecNumber>
    </recommendedName>
</protein>
<dbReference type="Pfam" id="PF02237">
    <property type="entry name" value="BPL_C"/>
    <property type="match status" value="1"/>
</dbReference>
<dbReference type="OrthoDB" id="9807064at2"/>
<reference evidence="6 7" key="1">
    <citation type="journal article" date="2011" name="Syst. Appl. Microbiol.">
        <title>Defluviimonas denitrificans gen. nov., sp. nov., and Pararhodobacter aggregans gen. nov., sp. nov., non-phototrophic Rhodobacteraceae from the biofilter of a marine aquaculture.</title>
        <authorList>
            <person name="Foesel B.U."/>
            <person name="Drake H.L."/>
            <person name="Schramm A."/>
        </authorList>
    </citation>
    <scope>NUCLEOTIDE SEQUENCE [LARGE SCALE GENOMIC DNA]</scope>
    <source>
        <strain evidence="6 7">D1-19</strain>
    </source>
</reference>
<proteinExistence type="predicted"/>
<keyword evidence="2" id="KW-0092">Biotin</keyword>
<evidence type="ECO:0000259" key="5">
    <source>
        <dbReference type="PROSITE" id="PS51733"/>
    </source>
</evidence>
<evidence type="ECO:0000313" key="7">
    <source>
        <dbReference type="Proteomes" id="UP000244810"/>
    </source>
</evidence>
<dbReference type="CDD" id="cd16442">
    <property type="entry name" value="BPL"/>
    <property type="match status" value="1"/>
</dbReference>
<dbReference type="GO" id="GO:0005737">
    <property type="term" value="C:cytoplasm"/>
    <property type="evidence" value="ECO:0007669"/>
    <property type="project" value="TreeGrafter"/>
</dbReference>
<dbReference type="InterPro" id="IPR004143">
    <property type="entry name" value="BPL_LPL_catalytic"/>
</dbReference>
<gene>
    <name evidence="6" type="ORF">DDE23_21355</name>
</gene>
<dbReference type="Gene3D" id="3.30.930.10">
    <property type="entry name" value="Bira Bifunctional Protein, Domain 2"/>
    <property type="match status" value="1"/>
</dbReference>
<dbReference type="PANTHER" id="PTHR12835:SF5">
    <property type="entry name" value="BIOTIN--PROTEIN LIGASE"/>
    <property type="match status" value="1"/>
</dbReference>
<feature type="domain" description="BPL/LPL catalytic" evidence="5">
    <location>
        <begin position="7"/>
        <end position="183"/>
    </location>
</feature>
<evidence type="ECO:0000313" key="6">
    <source>
        <dbReference type="EMBL" id="PVE45343.1"/>
    </source>
</evidence>
<dbReference type="SUPFAM" id="SSF55681">
    <property type="entry name" value="Class II aaRS and biotin synthetases"/>
    <property type="match status" value="1"/>
</dbReference>
<dbReference type="PANTHER" id="PTHR12835">
    <property type="entry name" value="BIOTIN PROTEIN LIGASE"/>
    <property type="match status" value="1"/>
</dbReference>
<dbReference type="Proteomes" id="UP000244810">
    <property type="component" value="Unassembled WGS sequence"/>
</dbReference>
<evidence type="ECO:0000256" key="1">
    <source>
        <dbReference type="ARBA" id="ARBA00022598"/>
    </source>
</evidence>
<dbReference type="EC" id="6.3.4.15" evidence="3"/>
<dbReference type="InterPro" id="IPR004408">
    <property type="entry name" value="Biotin_CoA_COase_ligase"/>
</dbReference>